<keyword evidence="4" id="KW-0472">Membrane</keyword>
<keyword evidence="2 3" id="KW-0238">DNA-binding</keyword>
<dbReference type="GO" id="GO:0006355">
    <property type="term" value="P:regulation of DNA-templated transcription"/>
    <property type="evidence" value="ECO:0007669"/>
    <property type="project" value="InterPro"/>
</dbReference>
<feature type="transmembrane region" description="Helical" evidence="4">
    <location>
        <begin position="134"/>
        <end position="152"/>
    </location>
</feature>
<dbReference type="Pfam" id="PF07676">
    <property type="entry name" value="PD40"/>
    <property type="match status" value="4"/>
</dbReference>
<dbReference type="InterPro" id="IPR016032">
    <property type="entry name" value="Sig_transdc_resp-reg_C-effctor"/>
</dbReference>
<protein>
    <submittedName>
        <fullName evidence="6">WD40-like Beta Propeller Repeat</fullName>
    </submittedName>
</protein>
<keyword evidence="4" id="KW-1133">Transmembrane helix</keyword>
<proteinExistence type="inferred from homology"/>
<dbReference type="PANTHER" id="PTHR36842:SF1">
    <property type="entry name" value="PROTEIN TOLB"/>
    <property type="match status" value="1"/>
</dbReference>
<dbReference type="PROSITE" id="PS51755">
    <property type="entry name" value="OMPR_PHOB"/>
    <property type="match status" value="1"/>
</dbReference>
<evidence type="ECO:0000313" key="6">
    <source>
        <dbReference type="EMBL" id="SNS41887.1"/>
    </source>
</evidence>
<name>A0A239EBB7_9BACT</name>
<evidence type="ECO:0000259" key="5">
    <source>
        <dbReference type="PROSITE" id="PS51755"/>
    </source>
</evidence>
<feature type="domain" description="OmpR/PhoB-type" evidence="5">
    <location>
        <begin position="4"/>
        <end position="102"/>
    </location>
</feature>
<dbReference type="SMART" id="SM00862">
    <property type="entry name" value="Trans_reg_C"/>
    <property type="match status" value="1"/>
</dbReference>
<keyword evidence="4" id="KW-0812">Transmembrane</keyword>
<evidence type="ECO:0000313" key="7">
    <source>
        <dbReference type="Proteomes" id="UP000198356"/>
    </source>
</evidence>
<dbReference type="InterPro" id="IPR036388">
    <property type="entry name" value="WH-like_DNA-bd_sf"/>
</dbReference>
<evidence type="ECO:0000256" key="4">
    <source>
        <dbReference type="SAM" id="Phobius"/>
    </source>
</evidence>
<dbReference type="SUPFAM" id="SSF82171">
    <property type="entry name" value="DPP6 N-terminal domain-like"/>
    <property type="match status" value="2"/>
</dbReference>
<dbReference type="Gene3D" id="2.120.10.30">
    <property type="entry name" value="TolB, C-terminal domain"/>
    <property type="match status" value="3"/>
</dbReference>
<dbReference type="Pfam" id="PF00486">
    <property type="entry name" value="Trans_reg_C"/>
    <property type="match status" value="1"/>
</dbReference>
<dbReference type="PANTHER" id="PTHR36842">
    <property type="entry name" value="PROTEIN TOLB HOMOLOG"/>
    <property type="match status" value="1"/>
</dbReference>
<feature type="DNA-binding region" description="OmpR/PhoB-type" evidence="3">
    <location>
        <begin position="4"/>
        <end position="102"/>
    </location>
</feature>
<dbReference type="GO" id="GO:0000160">
    <property type="term" value="P:phosphorelay signal transduction system"/>
    <property type="evidence" value="ECO:0007669"/>
    <property type="project" value="InterPro"/>
</dbReference>
<keyword evidence="7" id="KW-1185">Reference proteome</keyword>
<evidence type="ECO:0000256" key="2">
    <source>
        <dbReference type="ARBA" id="ARBA00023125"/>
    </source>
</evidence>
<accession>A0A239EBB7</accession>
<dbReference type="Gene3D" id="1.10.10.10">
    <property type="entry name" value="Winged helix-like DNA-binding domain superfamily/Winged helix DNA-binding domain"/>
    <property type="match status" value="1"/>
</dbReference>
<dbReference type="EMBL" id="FZOU01000001">
    <property type="protein sequence ID" value="SNS41887.1"/>
    <property type="molecule type" value="Genomic_DNA"/>
</dbReference>
<organism evidence="6 7">
    <name type="scientific">Granulicella rosea</name>
    <dbReference type="NCBI Taxonomy" id="474952"/>
    <lineage>
        <taxon>Bacteria</taxon>
        <taxon>Pseudomonadati</taxon>
        <taxon>Acidobacteriota</taxon>
        <taxon>Terriglobia</taxon>
        <taxon>Terriglobales</taxon>
        <taxon>Acidobacteriaceae</taxon>
        <taxon>Granulicella</taxon>
    </lineage>
</organism>
<dbReference type="InterPro" id="IPR001867">
    <property type="entry name" value="OmpR/PhoB-type_DNA-bd"/>
</dbReference>
<dbReference type="SUPFAM" id="SSF46894">
    <property type="entry name" value="C-terminal effector domain of the bipartite response regulators"/>
    <property type="match status" value="1"/>
</dbReference>
<gene>
    <name evidence="6" type="ORF">SAMN05421770_101889</name>
</gene>
<evidence type="ECO:0000256" key="1">
    <source>
        <dbReference type="ARBA" id="ARBA00009820"/>
    </source>
</evidence>
<reference evidence="6 7" key="1">
    <citation type="submission" date="2017-06" db="EMBL/GenBank/DDBJ databases">
        <authorList>
            <person name="Kim H.J."/>
            <person name="Triplett B.A."/>
        </authorList>
    </citation>
    <scope>NUCLEOTIDE SEQUENCE [LARGE SCALE GENOMIC DNA]</scope>
    <source>
        <strain evidence="6 7">DSM 18704</strain>
    </source>
</reference>
<evidence type="ECO:0000256" key="3">
    <source>
        <dbReference type="PROSITE-ProRule" id="PRU01091"/>
    </source>
</evidence>
<dbReference type="Proteomes" id="UP000198356">
    <property type="component" value="Unassembled WGS sequence"/>
</dbReference>
<dbReference type="InterPro" id="IPR011042">
    <property type="entry name" value="6-blade_b-propeller_TolB-like"/>
</dbReference>
<dbReference type="CDD" id="cd00383">
    <property type="entry name" value="trans_reg_C"/>
    <property type="match status" value="1"/>
</dbReference>
<dbReference type="AlphaFoldDB" id="A0A239EBB7"/>
<dbReference type="InterPro" id="IPR011659">
    <property type="entry name" value="WD40"/>
</dbReference>
<dbReference type="GO" id="GO:0003677">
    <property type="term" value="F:DNA binding"/>
    <property type="evidence" value="ECO:0007669"/>
    <property type="project" value="UniProtKB-UniRule"/>
</dbReference>
<sequence length="715" mass="78050">MQTQRLYRFGQYELDAERMILRGANGIAGLPPKALATLVALVERQGEVVSKQQLMEIVWPDSFVEEGNLTQSIFLLRRELGKTADGDDYIQTLPKRGYRFNVPVGLAFDEPVSETLLEEAAAPVAPGGGVSLRLWLGLVAAILIVAAMAILWRRETSRPQVSGYTQLTHDRALKRGRLLTAGGPDAALFTDGSRVFFTEGSIDFLTLAQVSAAGGETARIEVPFAGPQLLDVSQSHSELLVAGQAQSVAAATLWAIPVPAGSPRAIPGIDAWDASWSPDGRSIAYVNSSSLFLAKSDGTGARKLESFPGLAWMPRWSPDGSRLRLTALNVQGESNSLWEVPVGGGEPRPLLKGWAARGEPAALCCGSWTPDGREFVFQATRSGRSEIWSVPDRTGPLSWMTRSVEPVQLTGGQLSSLAPVVSPDGKKLFVIGQQLRGELERYDRGTGEFVSYLGGESMDFANLSRDGQWITYVAFPEGTLWRSRVDGSERLQLTFPPMSVMFPRWSPDGSQIVFYGGGGGPHRRAAYLVPATGGVPQPLRQGDGKIKEMMPNWSPDGSSILYSEFPFFSASPAKIFVHLLDLKTHREQTLPGSGGHFAAQWSPDGLYIAAISVRSQQIEIFDLQTKTWSAGPKGSGFLNWSRDSQYLYFLREGQAPAVVRLRVSDRKLEEVVSLKGMRGAGRLAGLEFGLTPEDDPFLLRDVGTQEIYSLDWYQR</sequence>
<comment type="similarity">
    <text evidence="1">Belongs to the TolB family.</text>
</comment>